<feature type="binding site" evidence="13">
    <location>
        <position position="286"/>
    </location>
    <ligand>
        <name>K(+)</name>
        <dbReference type="ChEBI" id="CHEBI:29103"/>
    </ligand>
</feature>
<dbReference type="GO" id="GO:0005524">
    <property type="term" value="F:ATP binding"/>
    <property type="evidence" value="ECO:0007669"/>
    <property type="project" value="UniProtKB-UniRule"/>
</dbReference>
<feature type="active site" description="Proton acceptor" evidence="13">
    <location>
        <position position="253"/>
    </location>
</feature>
<dbReference type="Proteomes" id="UP000198916">
    <property type="component" value="Unassembled WGS sequence"/>
</dbReference>
<evidence type="ECO:0000259" key="14">
    <source>
        <dbReference type="Pfam" id="PF00294"/>
    </source>
</evidence>
<comment type="subunit">
    <text evidence="13">Homodimer.</text>
</comment>
<dbReference type="GO" id="GO:0005829">
    <property type="term" value="C:cytosol"/>
    <property type="evidence" value="ECO:0007669"/>
    <property type="project" value="TreeGrafter"/>
</dbReference>
<feature type="binding site" evidence="13">
    <location>
        <position position="247"/>
    </location>
    <ligand>
        <name>K(+)</name>
        <dbReference type="ChEBI" id="CHEBI:29103"/>
    </ligand>
</feature>
<feature type="binding site" evidence="13">
    <location>
        <position position="141"/>
    </location>
    <ligand>
        <name>substrate</name>
    </ligand>
</feature>
<dbReference type="NCBIfam" id="TIGR02152">
    <property type="entry name" value="D_ribokin_bact"/>
    <property type="match status" value="1"/>
</dbReference>
<dbReference type="Gene3D" id="3.40.1190.20">
    <property type="match status" value="1"/>
</dbReference>
<comment type="catalytic activity">
    <reaction evidence="13">
        <text>D-ribose + ATP = D-ribose 5-phosphate + ADP + H(+)</text>
        <dbReference type="Rhea" id="RHEA:13697"/>
        <dbReference type="ChEBI" id="CHEBI:15378"/>
        <dbReference type="ChEBI" id="CHEBI:30616"/>
        <dbReference type="ChEBI" id="CHEBI:47013"/>
        <dbReference type="ChEBI" id="CHEBI:78346"/>
        <dbReference type="ChEBI" id="CHEBI:456216"/>
        <dbReference type="EC" id="2.7.1.15"/>
    </reaction>
</comment>
<evidence type="ECO:0000256" key="6">
    <source>
        <dbReference type="ARBA" id="ARBA00022723"/>
    </source>
</evidence>
<accession>A0A1H7TKX4</accession>
<feature type="binding site" evidence="13">
    <location>
        <position position="185"/>
    </location>
    <ligand>
        <name>ATP</name>
        <dbReference type="ChEBI" id="CHEBI:30616"/>
    </ligand>
</feature>
<keyword evidence="11 13" id="KW-0630">Potassium</keyword>
<evidence type="ECO:0000256" key="9">
    <source>
        <dbReference type="ARBA" id="ARBA00022840"/>
    </source>
</evidence>
<keyword evidence="8 13" id="KW-0418">Kinase</keyword>
<dbReference type="InterPro" id="IPR011877">
    <property type="entry name" value="Ribokinase"/>
</dbReference>
<keyword evidence="5 13" id="KW-0808">Transferase</keyword>
<keyword evidence="7 13" id="KW-0547">Nucleotide-binding</keyword>
<reference evidence="16" key="1">
    <citation type="submission" date="2016-10" db="EMBL/GenBank/DDBJ databases">
        <authorList>
            <person name="Varghese N."/>
            <person name="Submissions S."/>
        </authorList>
    </citation>
    <scope>NUCLEOTIDE SEQUENCE [LARGE SCALE GENOMIC DNA]</scope>
    <source>
        <strain evidence="16">Jip14</strain>
    </source>
</reference>
<dbReference type="GO" id="GO:0046872">
    <property type="term" value="F:metal ion binding"/>
    <property type="evidence" value="ECO:0007669"/>
    <property type="project" value="UniProtKB-KW"/>
</dbReference>
<feature type="binding site" evidence="13">
    <location>
        <position position="249"/>
    </location>
    <ligand>
        <name>K(+)</name>
        <dbReference type="ChEBI" id="CHEBI:29103"/>
    </ligand>
</feature>
<evidence type="ECO:0000256" key="7">
    <source>
        <dbReference type="ARBA" id="ARBA00022741"/>
    </source>
</evidence>
<dbReference type="PANTHER" id="PTHR10584:SF166">
    <property type="entry name" value="RIBOKINASE"/>
    <property type="match status" value="1"/>
</dbReference>
<sequence>MNNKIIVVGSMNMDMVVKTSHIPQPGETVLGGSFFMNPGGKGANQAVAVARLGGDVTFIGKIGDDIFGKQSSQLFDEEGVDTDGILSDRESPSGIALITVDEKGENSIVVAPGANAHLEPADVEKVMNNYANAKILLIQLEIPMRTVEFAARHARARGMQVILNPAPANALVPNVFHMVDIITPNVNEAEMLSGIRITDIPDARQAAESIHAQGVKHVIITLGDRGAALLEDGVFYHIPAPAVETVDSTAAGDVFNGALAVAVAEGKTLTDAIAFACRAASIAVTRMGAQSSIPFRNEVLLSSVK</sequence>
<comment type="subcellular location">
    <subcellularLocation>
        <location evidence="13">Cytoplasm</location>
    </subcellularLocation>
</comment>
<dbReference type="CDD" id="cd01174">
    <property type="entry name" value="ribokinase"/>
    <property type="match status" value="1"/>
</dbReference>
<feature type="binding site" evidence="13">
    <location>
        <position position="253"/>
    </location>
    <ligand>
        <name>substrate</name>
    </ligand>
</feature>
<keyword evidence="4 13" id="KW-0963">Cytoplasm</keyword>
<dbReference type="EMBL" id="FNZR01000011">
    <property type="protein sequence ID" value="SEL84497.1"/>
    <property type="molecule type" value="Genomic_DNA"/>
</dbReference>
<dbReference type="InterPro" id="IPR011611">
    <property type="entry name" value="PfkB_dom"/>
</dbReference>
<feature type="binding site" evidence="13">
    <location>
        <begin position="252"/>
        <end position="253"/>
    </location>
    <ligand>
        <name>ATP</name>
        <dbReference type="ChEBI" id="CHEBI:30616"/>
    </ligand>
</feature>
<keyword evidence="9 13" id="KW-0067">ATP-binding</keyword>
<dbReference type="UniPathway" id="UPA00916">
    <property type="reaction ID" value="UER00889"/>
</dbReference>
<evidence type="ECO:0000313" key="15">
    <source>
        <dbReference type="EMBL" id="SEL84497.1"/>
    </source>
</evidence>
<comment type="caution">
    <text evidence="13">Lacks conserved residue(s) required for the propagation of feature annotation.</text>
</comment>
<comment type="activity regulation">
    <text evidence="13">Activated by a monovalent cation that binds near, but not in, the active site. The most likely occupant of the site in vivo is potassium. Ion binding induces a conformational change that may alter substrate affinity.</text>
</comment>
<dbReference type="Pfam" id="PF00294">
    <property type="entry name" value="PfkB"/>
    <property type="match status" value="1"/>
</dbReference>
<dbReference type="EC" id="2.7.1.15" evidence="2 13"/>
<dbReference type="InterPro" id="IPR029056">
    <property type="entry name" value="Ribokinase-like"/>
</dbReference>
<evidence type="ECO:0000256" key="4">
    <source>
        <dbReference type="ARBA" id="ARBA00022490"/>
    </source>
</evidence>
<gene>
    <name evidence="13" type="primary">rbsK</name>
    <name evidence="15" type="ORF">SAMN05421740_11185</name>
</gene>
<dbReference type="STRING" id="332977.SAMN05421740_11185"/>
<dbReference type="RefSeq" id="WP_090608661.1">
    <property type="nucleotide sequence ID" value="NZ_FNZR01000011.1"/>
</dbReference>
<dbReference type="FunFam" id="3.40.1190.20:FF:000012">
    <property type="entry name" value="Ribokinase"/>
    <property type="match status" value="1"/>
</dbReference>
<dbReference type="PANTHER" id="PTHR10584">
    <property type="entry name" value="SUGAR KINASE"/>
    <property type="match status" value="1"/>
</dbReference>
<proteinExistence type="inferred from homology"/>
<dbReference type="NCBIfam" id="NF008353">
    <property type="entry name" value="PRK11142.1"/>
    <property type="match status" value="1"/>
</dbReference>
<evidence type="ECO:0000256" key="1">
    <source>
        <dbReference type="ARBA" id="ARBA00005380"/>
    </source>
</evidence>
<keyword evidence="6 13" id="KW-0479">Metal-binding</keyword>
<feature type="binding site" evidence="13">
    <location>
        <position position="283"/>
    </location>
    <ligand>
        <name>K(+)</name>
        <dbReference type="ChEBI" id="CHEBI:29103"/>
    </ligand>
</feature>
<evidence type="ECO:0000256" key="12">
    <source>
        <dbReference type="ARBA" id="ARBA00023277"/>
    </source>
</evidence>
<dbReference type="HAMAP" id="MF_01987">
    <property type="entry name" value="Ribokinase"/>
    <property type="match status" value="1"/>
</dbReference>
<feature type="binding site" evidence="13">
    <location>
        <position position="288"/>
    </location>
    <ligand>
        <name>K(+)</name>
        <dbReference type="ChEBI" id="CHEBI:29103"/>
    </ligand>
</feature>
<protein>
    <recommendedName>
        <fullName evidence="3 13">Ribokinase</fullName>
        <shortName evidence="13">RK</shortName>
        <ecNumber evidence="2 13">2.7.1.15</ecNumber>
    </recommendedName>
</protein>
<feature type="binding site" evidence="13">
    <location>
        <position position="292"/>
    </location>
    <ligand>
        <name>K(+)</name>
        <dbReference type="ChEBI" id="CHEBI:29103"/>
    </ligand>
</feature>
<dbReference type="OrthoDB" id="9775849at2"/>
<feature type="binding site" evidence="13">
    <location>
        <begin position="40"/>
        <end position="44"/>
    </location>
    <ligand>
        <name>substrate</name>
    </ligand>
</feature>
<evidence type="ECO:0000313" key="16">
    <source>
        <dbReference type="Proteomes" id="UP000198916"/>
    </source>
</evidence>
<comment type="pathway">
    <text evidence="13">Carbohydrate metabolism; D-ribose degradation; D-ribose 5-phosphate from beta-D-ribopyranose: step 2/2.</text>
</comment>
<dbReference type="InterPro" id="IPR002173">
    <property type="entry name" value="Carboh/pur_kinase_PfkB_CS"/>
</dbReference>
<keyword evidence="12 13" id="KW-0119">Carbohydrate metabolism</keyword>
<name>A0A1H7TKX4_9SPHI</name>
<evidence type="ECO:0000256" key="11">
    <source>
        <dbReference type="ARBA" id="ARBA00022958"/>
    </source>
</evidence>
<organism evidence="15 16">
    <name type="scientific">Parapedobacter koreensis</name>
    <dbReference type="NCBI Taxonomy" id="332977"/>
    <lineage>
        <taxon>Bacteria</taxon>
        <taxon>Pseudomonadati</taxon>
        <taxon>Bacteroidota</taxon>
        <taxon>Sphingobacteriia</taxon>
        <taxon>Sphingobacteriales</taxon>
        <taxon>Sphingobacteriaceae</taxon>
        <taxon>Parapedobacter</taxon>
    </lineage>
</organism>
<feature type="binding site" evidence="13">
    <location>
        <begin position="12"/>
        <end position="14"/>
    </location>
    <ligand>
        <name>substrate</name>
    </ligand>
</feature>
<dbReference type="GO" id="GO:0004747">
    <property type="term" value="F:ribokinase activity"/>
    <property type="evidence" value="ECO:0007669"/>
    <property type="project" value="UniProtKB-UniRule"/>
</dbReference>
<comment type="cofactor">
    <cofactor evidence="13">
        <name>Mg(2+)</name>
        <dbReference type="ChEBI" id="CHEBI:18420"/>
    </cofactor>
    <text evidence="13">Requires a divalent cation, most likely magnesium in vivo, as an electrophilic catalyst to aid phosphoryl group transfer. It is the chelate of the metal and the nucleotide that is the actual substrate.</text>
</comment>
<evidence type="ECO:0000256" key="10">
    <source>
        <dbReference type="ARBA" id="ARBA00022842"/>
    </source>
</evidence>
<feature type="domain" description="Carbohydrate kinase PfkB" evidence="14">
    <location>
        <begin position="3"/>
        <end position="294"/>
    </location>
</feature>
<evidence type="ECO:0000256" key="2">
    <source>
        <dbReference type="ARBA" id="ARBA00012035"/>
    </source>
</evidence>
<evidence type="ECO:0000256" key="3">
    <source>
        <dbReference type="ARBA" id="ARBA00016943"/>
    </source>
</evidence>
<evidence type="ECO:0000256" key="5">
    <source>
        <dbReference type="ARBA" id="ARBA00022679"/>
    </source>
</evidence>
<keyword evidence="16" id="KW-1185">Reference proteome</keyword>
<comment type="function">
    <text evidence="13">Catalyzes the phosphorylation of ribose at O-5 in a reaction requiring ATP and magnesium. The resulting D-ribose-5-phosphate can then be used either for sythesis of nucleotides, histidine, and tryptophan, or as a component of the pentose phosphate pathway.</text>
</comment>
<dbReference type="InterPro" id="IPR002139">
    <property type="entry name" value="Ribo/fructo_kinase"/>
</dbReference>
<dbReference type="PRINTS" id="PR00990">
    <property type="entry name" value="RIBOKINASE"/>
</dbReference>
<dbReference type="GO" id="GO:0019303">
    <property type="term" value="P:D-ribose catabolic process"/>
    <property type="evidence" value="ECO:0007669"/>
    <property type="project" value="UniProtKB-UniRule"/>
</dbReference>
<dbReference type="SUPFAM" id="SSF53613">
    <property type="entry name" value="Ribokinase-like"/>
    <property type="match status" value="1"/>
</dbReference>
<dbReference type="PROSITE" id="PS00584">
    <property type="entry name" value="PFKB_KINASES_2"/>
    <property type="match status" value="1"/>
</dbReference>
<comment type="similarity">
    <text evidence="1">Belongs to the carbohydrate kinase pfkB family.</text>
</comment>
<feature type="binding site" evidence="13">
    <location>
        <begin position="221"/>
        <end position="226"/>
    </location>
    <ligand>
        <name>ATP</name>
        <dbReference type="ChEBI" id="CHEBI:30616"/>
    </ligand>
</feature>
<dbReference type="AlphaFoldDB" id="A0A1H7TKX4"/>
<comment type="similarity">
    <text evidence="13">Belongs to the carbohydrate kinase PfkB family. Ribokinase subfamily.</text>
</comment>
<evidence type="ECO:0000256" key="8">
    <source>
        <dbReference type="ARBA" id="ARBA00022777"/>
    </source>
</evidence>
<keyword evidence="10 13" id="KW-0460">Magnesium</keyword>
<evidence type="ECO:0000256" key="13">
    <source>
        <dbReference type="HAMAP-Rule" id="MF_01987"/>
    </source>
</evidence>
<dbReference type="PROSITE" id="PS00583">
    <property type="entry name" value="PFKB_KINASES_1"/>
    <property type="match status" value="1"/>
</dbReference>